<accession>A0A0K2TMQ1</accession>
<protein>
    <submittedName>
        <fullName evidence="1">Uncharacterized protein</fullName>
    </submittedName>
</protein>
<dbReference type="EMBL" id="HACA01010017">
    <property type="protein sequence ID" value="CDW27378.1"/>
    <property type="molecule type" value="Transcribed_RNA"/>
</dbReference>
<evidence type="ECO:0000313" key="1">
    <source>
        <dbReference type="EMBL" id="CDW27378.1"/>
    </source>
</evidence>
<proteinExistence type="predicted"/>
<organism evidence="1">
    <name type="scientific">Lepeophtheirus salmonis</name>
    <name type="common">Salmon louse</name>
    <name type="synonym">Caligus salmonis</name>
    <dbReference type="NCBI Taxonomy" id="72036"/>
    <lineage>
        <taxon>Eukaryota</taxon>
        <taxon>Metazoa</taxon>
        <taxon>Ecdysozoa</taxon>
        <taxon>Arthropoda</taxon>
        <taxon>Crustacea</taxon>
        <taxon>Multicrustacea</taxon>
        <taxon>Hexanauplia</taxon>
        <taxon>Copepoda</taxon>
        <taxon>Siphonostomatoida</taxon>
        <taxon>Caligidae</taxon>
        <taxon>Lepeophtheirus</taxon>
    </lineage>
</organism>
<name>A0A0K2TMQ1_LEPSM</name>
<reference evidence="1" key="1">
    <citation type="submission" date="2014-05" db="EMBL/GenBank/DDBJ databases">
        <authorList>
            <person name="Chronopoulou M."/>
        </authorList>
    </citation>
    <scope>NUCLEOTIDE SEQUENCE</scope>
    <source>
        <tissue evidence="1">Whole organism</tissue>
    </source>
</reference>
<dbReference type="AlphaFoldDB" id="A0A0K2TMQ1"/>
<sequence>MHFASTNRVETLQDTKLNHVHYTFYLIHNMSFQRMVRSNKAMYGKKI</sequence>